<evidence type="ECO:0000256" key="1">
    <source>
        <dbReference type="ARBA" id="ARBA00004651"/>
    </source>
</evidence>
<comment type="subcellular location">
    <subcellularLocation>
        <location evidence="1">Cell membrane</location>
        <topology evidence="1">Multi-pass membrane protein</topology>
    </subcellularLocation>
</comment>
<evidence type="ECO:0000256" key="2">
    <source>
        <dbReference type="SAM" id="Phobius"/>
    </source>
</evidence>
<evidence type="ECO:0000313" key="3">
    <source>
        <dbReference type="EMBL" id="USS84800.1"/>
    </source>
</evidence>
<feature type="transmembrane region" description="Helical" evidence="2">
    <location>
        <begin position="144"/>
        <end position="162"/>
    </location>
</feature>
<keyword evidence="4" id="KW-1185">Reference proteome</keyword>
<feature type="transmembrane region" description="Helical" evidence="2">
    <location>
        <begin position="104"/>
        <end position="123"/>
    </location>
</feature>
<keyword evidence="2" id="KW-0472">Membrane</keyword>
<accession>A0ABY5BMJ4</accession>
<dbReference type="EMBL" id="CP097116">
    <property type="protein sequence ID" value="USS84800.1"/>
    <property type="molecule type" value="Genomic_DNA"/>
</dbReference>
<name>A0ABY5BMJ4_9LACO</name>
<dbReference type="Gene3D" id="1.20.1250.20">
    <property type="entry name" value="MFS general substrate transporter like domains"/>
    <property type="match status" value="1"/>
</dbReference>
<keyword evidence="2" id="KW-0812">Transmembrane</keyword>
<dbReference type="InterPro" id="IPR053160">
    <property type="entry name" value="MFS_DHA3_Transporter"/>
</dbReference>
<dbReference type="RefSeq" id="WP_252749702.1">
    <property type="nucleotide sequence ID" value="NZ_CP097116.1"/>
</dbReference>
<feature type="transmembrane region" description="Helical" evidence="2">
    <location>
        <begin position="365"/>
        <end position="386"/>
    </location>
</feature>
<reference evidence="3" key="1">
    <citation type="submission" date="2022-05" db="EMBL/GenBank/DDBJ databases">
        <authorList>
            <person name="Oliphant S.A."/>
            <person name="Watson-Haigh N.S."/>
            <person name="Sumby K.M."/>
            <person name="Gardner J.M."/>
            <person name="Jiranek V."/>
        </authorList>
    </citation>
    <scope>NUCLEOTIDE SEQUENCE</scope>
    <source>
        <strain evidence="3">KI16_H9</strain>
    </source>
</reference>
<feature type="transmembrane region" description="Helical" evidence="2">
    <location>
        <begin position="298"/>
        <end position="319"/>
    </location>
</feature>
<feature type="transmembrane region" description="Helical" evidence="2">
    <location>
        <begin position="12"/>
        <end position="37"/>
    </location>
</feature>
<feature type="transmembrane region" description="Helical" evidence="2">
    <location>
        <begin position="331"/>
        <end position="353"/>
    </location>
</feature>
<feature type="transmembrane region" description="Helical" evidence="2">
    <location>
        <begin position="250"/>
        <end position="268"/>
    </location>
</feature>
<dbReference type="SUPFAM" id="SSF103473">
    <property type="entry name" value="MFS general substrate transporter"/>
    <property type="match status" value="1"/>
</dbReference>
<feature type="transmembrane region" description="Helical" evidence="2">
    <location>
        <begin position="79"/>
        <end position="98"/>
    </location>
</feature>
<organism evidence="3 4">
    <name type="scientific">Fructilactobacillus myrtifloralis</name>
    <dbReference type="NCBI Taxonomy" id="2940301"/>
    <lineage>
        <taxon>Bacteria</taxon>
        <taxon>Bacillati</taxon>
        <taxon>Bacillota</taxon>
        <taxon>Bacilli</taxon>
        <taxon>Lactobacillales</taxon>
        <taxon>Lactobacillaceae</taxon>
        <taxon>Fructilactobacillus</taxon>
    </lineage>
</organism>
<dbReference type="InterPro" id="IPR036259">
    <property type="entry name" value="MFS_trans_sf"/>
</dbReference>
<sequence length="393" mass="43858">MPALSRSQTNLIVYLTSFFLYNFARVLPHAVLTVILLNKGMSVGQIAVIQSFFMIAVLGFELPSGLLTDTWSEQRVYELSLLLLALSYGLIMWSHSFWILSGSWFIYGISSAAISSSLETYFLRQYQHNEPLIKRFNVRFNNTNLMSSLLGGGLGSFIYAYLENALYIISIVLIGVAFCLILFGFHGTAGKAAEQRSSFCELVALLRTGLSAQLWLTIGQLAVLQIVAQLFFQFWQVLFLGAGLKQTQFGLFYVGFQLIALGSNWVFARWNFRRGEVFLVLLMVSLFLSALACQHWQFGMVSLTCLFLVPFNIYSTQLLVNLQRQAPARSLASVTAVSGTLGSVVSLLLLWGVGVLDHFQSFPVVAVEAVGLFVLLSVGGYVWFAWRSRRMAE</sequence>
<dbReference type="InterPro" id="IPR011701">
    <property type="entry name" value="MFS"/>
</dbReference>
<dbReference type="PANTHER" id="PTHR23530">
    <property type="entry name" value="TRANSPORT PROTEIN-RELATED"/>
    <property type="match status" value="1"/>
</dbReference>
<dbReference type="PANTHER" id="PTHR23530:SF1">
    <property type="entry name" value="PERMEASE, MAJOR FACILITATOR SUPERFAMILY-RELATED"/>
    <property type="match status" value="1"/>
</dbReference>
<feature type="transmembrane region" description="Helical" evidence="2">
    <location>
        <begin position="43"/>
        <end position="67"/>
    </location>
</feature>
<evidence type="ECO:0000313" key="4">
    <source>
        <dbReference type="Proteomes" id="UP001056707"/>
    </source>
</evidence>
<dbReference type="Proteomes" id="UP001056707">
    <property type="component" value="Chromosome"/>
</dbReference>
<gene>
    <name evidence="3" type="ORF">M3M35_05705</name>
</gene>
<protein>
    <submittedName>
        <fullName evidence="3">MFS transporter</fullName>
    </submittedName>
</protein>
<dbReference type="Pfam" id="PF07690">
    <property type="entry name" value="MFS_1"/>
    <property type="match status" value="1"/>
</dbReference>
<feature type="transmembrane region" description="Helical" evidence="2">
    <location>
        <begin position="214"/>
        <end position="238"/>
    </location>
</feature>
<proteinExistence type="predicted"/>
<feature type="transmembrane region" description="Helical" evidence="2">
    <location>
        <begin position="168"/>
        <end position="189"/>
    </location>
</feature>
<keyword evidence="2" id="KW-1133">Transmembrane helix</keyword>
<feature type="transmembrane region" description="Helical" evidence="2">
    <location>
        <begin position="275"/>
        <end position="292"/>
    </location>
</feature>